<dbReference type="CDD" id="cd16922">
    <property type="entry name" value="HATPase_EvgS-ArcB-TorS-like"/>
    <property type="match status" value="1"/>
</dbReference>
<dbReference type="Pfam" id="PF00072">
    <property type="entry name" value="Response_reg"/>
    <property type="match status" value="1"/>
</dbReference>
<keyword evidence="7" id="KW-0472">Membrane</keyword>
<evidence type="ECO:0000256" key="1">
    <source>
        <dbReference type="ARBA" id="ARBA00000085"/>
    </source>
</evidence>
<dbReference type="SMART" id="SM00448">
    <property type="entry name" value="REC"/>
    <property type="match status" value="1"/>
</dbReference>
<dbReference type="PANTHER" id="PTHR43047:SF72">
    <property type="entry name" value="OSMOSENSING HISTIDINE PROTEIN KINASE SLN1"/>
    <property type="match status" value="1"/>
</dbReference>
<evidence type="ECO:0000256" key="5">
    <source>
        <dbReference type="ARBA" id="ARBA00022777"/>
    </source>
</evidence>
<dbReference type="GO" id="GO:0000155">
    <property type="term" value="F:phosphorelay sensor kinase activity"/>
    <property type="evidence" value="ECO:0007669"/>
    <property type="project" value="InterPro"/>
</dbReference>
<dbReference type="InterPro" id="IPR003594">
    <property type="entry name" value="HATPase_dom"/>
</dbReference>
<dbReference type="PANTHER" id="PTHR43047">
    <property type="entry name" value="TWO-COMPONENT HISTIDINE PROTEIN KINASE"/>
    <property type="match status" value="1"/>
</dbReference>
<evidence type="ECO:0000256" key="6">
    <source>
        <dbReference type="PROSITE-ProRule" id="PRU00169"/>
    </source>
</evidence>
<feature type="transmembrane region" description="Helical" evidence="7">
    <location>
        <begin position="228"/>
        <end position="252"/>
    </location>
</feature>
<dbReference type="KEGG" id="asui:ASUIS_0946"/>
<evidence type="ECO:0000313" key="10">
    <source>
        <dbReference type="EMBL" id="AXX89435.1"/>
    </source>
</evidence>
<protein>
    <recommendedName>
        <fullName evidence="2">histidine kinase</fullName>
        <ecNumber evidence="2">2.7.13.3</ecNumber>
    </recommendedName>
</protein>
<gene>
    <name evidence="10" type="ORF">ASUIS_0946</name>
</gene>
<dbReference type="SMART" id="SM00388">
    <property type="entry name" value="HisKA"/>
    <property type="match status" value="1"/>
</dbReference>
<comment type="catalytic activity">
    <reaction evidence="1">
        <text>ATP + protein L-histidine = ADP + protein N-phospho-L-histidine.</text>
        <dbReference type="EC" id="2.7.13.3"/>
    </reaction>
</comment>
<sequence length="793" mass="91852">MKLKKLFMLLFILNTVSFICVAVVINKYQKATIKLEDAYNMQYKSLILADELRQSSDDLTRMARTYVITGNSMFEEQYKTVLAIRNGELPRPKRYNGIFWDFLTLEGIKPLLDGDKIPLRELMKNANFPESELNLLFISQNESDDLTNLEHKAMNAIKGIFQDKKGNYIIKGKPDFVLARELMHSSQYHLAKIRIMEPLDRFYKAFENRTKQKVEEAKKSVNEQEFNVNAIVILSIILFLMSFFIILFRIIYPMDLLRIVMLKLSTNEINVEIEKNEFDDEMGDMIGAVEIFKENTEKLVTSEHQLKLAMEDAKNANQAKSIFLARMSHELRTPLNAILGFANILKKSMNATIQEKENLNIIKKSGEHLLNIINEILELSKIEAGKIEINPKNFDFFELIKEIEDTFAFRCEAKNLKFVISLSSSLPNFIKADEQRLRQILINLLGNSLKFTNEGEISLYIYTLNNKLFFEVKDTGIGIDIKNQEKIFKPFEQVKLDNYTQQGTGLGLAITKELITLMGGTIYVKSQINKGSEFYFSINYEKANIDELTLKSQTKEIKGIKNFQDEKTILVVDDIKENRDLIVQLLGFYGFKTLEANSGLMALEVFEKQDENQKIDLIFMDILMEELDGLQTMQIIRKKQKNSNIPIIALSANVFEEDKKQAIKSGANDFLPKPVEEKDILLMLKKYLNIEFEYEEKEEKIDISQELKNLSKEFLEKLNEQVLLMNNEEILSLIKEYKLSLELQNHIKNLINEFKYQELMDLLKNISDLTFRAEQTIAAGGTRTILKTFGFFK</sequence>
<proteinExistence type="predicted"/>
<keyword evidence="7" id="KW-0812">Transmembrane</keyword>
<dbReference type="Gene3D" id="6.10.340.10">
    <property type="match status" value="1"/>
</dbReference>
<keyword evidence="3 6" id="KW-0597">Phosphoprotein</keyword>
<dbReference type="CDD" id="cd17546">
    <property type="entry name" value="REC_hyHK_CKI1_RcsC-like"/>
    <property type="match status" value="1"/>
</dbReference>
<feature type="modified residue" description="4-aspartylphosphate" evidence="6">
    <location>
        <position position="621"/>
    </location>
</feature>
<feature type="domain" description="Response regulatory" evidence="9">
    <location>
        <begin position="568"/>
        <end position="688"/>
    </location>
</feature>
<evidence type="ECO:0000256" key="7">
    <source>
        <dbReference type="SAM" id="Phobius"/>
    </source>
</evidence>
<dbReference type="PRINTS" id="PR00344">
    <property type="entry name" value="BCTRLSENSOR"/>
</dbReference>
<reference evidence="10 11" key="1">
    <citation type="submission" date="2018-08" db="EMBL/GenBank/DDBJ databases">
        <title>Complete genome of the Arcobacter suis type strain LMG 26152.</title>
        <authorList>
            <person name="Miller W.G."/>
            <person name="Yee E."/>
            <person name="Bono J.L."/>
        </authorList>
    </citation>
    <scope>NUCLEOTIDE SEQUENCE [LARGE SCALE GENOMIC DNA]</scope>
    <source>
        <strain evidence="10 11">CECT 7833</strain>
    </source>
</reference>
<dbReference type="PROSITE" id="PS50109">
    <property type="entry name" value="HIS_KIN"/>
    <property type="match status" value="1"/>
</dbReference>
<dbReference type="InterPro" id="IPR011006">
    <property type="entry name" value="CheY-like_superfamily"/>
</dbReference>
<feature type="transmembrane region" description="Helical" evidence="7">
    <location>
        <begin position="6"/>
        <end position="25"/>
    </location>
</feature>
<evidence type="ECO:0000256" key="2">
    <source>
        <dbReference type="ARBA" id="ARBA00012438"/>
    </source>
</evidence>
<dbReference type="GO" id="GO:0005886">
    <property type="term" value="C:plasma membrane"/>
    <property type="evidence" value="ECO:0007669"/>
    <property type="project" value="TreeGrafter"/>
</dbReference>
<dbReference type="InterPro" id="IPR005467">
    <property type="entry name" value="His_kinase_dom"/>
</dbReference>
<dbReference type="Gene3D" id="1.10.287.130">
    <property type="match status" value="1"/>
</dbReference>
<dbReference type="EC" id="2.7.13.3" evidence="2"/>
<dbReference type="SMART" id="SM00387">
    <property type="entry name" value="HATPase_c"/>
    <property type="match status" value="1"/>
</dbReference>
<dbReference type="FunFam" id="3.30.565.10:FF:000010">
    <property type="entry name" value="Sensor histidine kinase RcsC"/>
    <property type="match status" value="1"/>
</dbReference>
<dbReference type="SUPFAM" id="SSF55874">
    <property type="entry name" value="ATPase domain of HSP90 chaperone/DNA topoisomerase II/histidine kinase"/>
    <property type="match status" value="1"/>
</dbReference>
<keyword evidence="5 10" id="KW-0418">Kinase</keyword>
<organism evidence="10 11">
    <name type="scientific">Arcobacter suis CECT 7833</name>
    <dbReference type="NCBI Taxonomy" id="663365"/>
    <lineage>
        <taxon>Bacteria</taxon>
        <taxon>Pseudomonadati</taxon>
        <taxon>Campylobacterota</taxon>
        <taxon>Epsilonproteobacteria</taxon>
        <taxon>Campylobacterales</taxon>
        <taxon>Arcobacteraceae</taxon>
        <taxon>Arcobacter</taxon>
    </lineage>
</organism>
<dbReference type="PROSITE" id="PS50110">
    <property type="entry name" value="RESPONSE_REGULATORY"/>
    <property type="match status" value="1"/>
</dbReference>
<dbReference type="SUPFAM" id="SSF47384">
    <property type="entry name" value="Homodimeric domain of signal transducing histidine kinase"/>
    <property type="match status" value="1"/>
</dbReference>
<dbReference type="EMBL" id="CP032100">
    <property type="protein sequence ID" value="AXX89435.1"/>
    <property type="molecule type" value="Genomic_DNA"/>
</dbReference>
<dbReference type="Gene3D" id="3.40.50.2300">
    <property type="match status" value="1"/>
</dbReference>
<dbReference type="InterPro" id="IPR001789">
    <property type="entry name" value="Sig_transdc_resp-reg_receiver"/>
</dbReference>
<accession>A0AAD0SR58</accession>
<dbReference type="GO" id="GO:0009927">
    <property type="term" value="F:histidine phosphotransfer kinase activity"/>
    <property type="evidence" value="ECO:0007669"/>
    <property type="project" value="TreeGrafter"/>
</dbReference>
<dbReference type="InterPro" id="IPR003661">
    <property type="entry name" value="HisK_dim/P_dom"/>
</dbReference>
<dbReference type="CDD" id="cd00082">
    <property type="entry name" value="HisKA"/>
    <property type="match status" value="1"/>
</dbReference>
<evidence type="ECO:0000313" key="11">
    <source>
        <dbReference type="Proteomes" id="UP000263040"/>
    </source>
</evidence>
<dbReference type="Pfam" id="PF02518">
    <property type="entry name" value="HATPase_c"/>
    <property type="match status" value="1"/>
</dbReference>
<dbReference type="AlphaFoldDB" id="A0AAD0SR58"/>
<evidence type="ECO:0000259" key="8">
    <source>
        <dbReference type="PROSITE" id="PS50109"/>
    </source>
</evidence>
<dbReference type="InterPro" id="IPR036097">
    <property type="entry name" value="HisK_dim/P_sf"/>
</dbReference>
<evidence type="ECO:0000256" key="4">
    <source>
        <dbReference type="ARBA" id="ARBA00022679"/>
    </source>
</evidence>
<evidence type="ECO:0000259" key="9">
    <source>
        <dbReference type="PROSITE" id="PS50110"/>
    </source>
</evidence>
<keyword evidence="11" id="KW-1185">Reference proteome</keyword>
<name>A0AAD0SR58_9BACT</name>
<keyword evidence="4" id="KW-0808">Transferase</keyword>
<dbReference type="Pfam" id="PF00512">
    <property type="entry name" value="HisKA"/>
    <property type="match status" value="1"/>
</dbReference>
<keyword evidence="7" id="KW-1133">Transmembrane helix</keyword>
<dbReference type="SUPFAM" id="SSF52172">
    <property type="entry name" value="CheY-like"/>
    <property type="match status" value="1"/>
</dbReference>
<dbReference type="InterPro" id="IPR004358">
    <property type="entry name" value="Sig_transdc_His_kin-like_C"/>
</dbReference>
<dbReference type="Gene3D" id="3.30.565.10">
    <property type="entry name" value="Histidine kinase-like ATPase, C-terminal domain"/>
    <property type="match status" value="1"/>
</dbReference>
<evidence type="ECO:0000256" key="3">
    <source>
        <dbReference type="ARBA" id="ARBA00022553"/>
    </source>
</evidence>
<feature type="domain" description="Histidine kinase" evidence="8">
    <location>
        <begin position="326"/>
        <end position="542"/>
    </location>
</feature>
<dbReference type="InterPro" id="IPR036890">
    <property type="entry name" value="HATPase_C_sf"/>
</dbReference>
<dbReference type="Proteomes" id="UP000263040">
    <property type="component" value="Chromosome"/>
</dbReference>